<feature type="signal peptide" evidence="3">
    <location>
        <begin position="1"/>
        <end position="32"/>
    </location>
</feature>
<dbReference type="AlphaFoldDB" id="A0A5B9VYV2"/>
<dbReference type="EMBL" id="CP042997">
    <property type="protein sequence ID" value="QEH33546.1"/>
    <property type="molecule type" value="Genomic_DNA"/>
</dbReference>
<proteinExistence type="inferred from homology"/>
<evidence type="ECO:0000259" key="4">
    <source>
        <dbReference type="Pfam" id="PF13407"/>
    </source>
</evidence>
<dbReference type="SUPFAM" id="SSF53822">
    <property type="entry name" value="Periplasmic binding protein-like I"/>
    <property type="match status" value="1"/>
</dbReference>
<dbReference type="InterPro" id="IPR050555">
    <property type="entry name" value="Bact_Solute-Bind_Prot2"/>
</dbReference>
<evidence type="ECO:0000313" key="5">
    <source>
        <dbReference type="EMBL" id="QEH33546.1"/>
    </source>
</evidence>
<feature type="domain" description="Periplasmic binding protein" evidence="4">
    <location>
        <begin position="54"/>
        <end position="315"/>
    </location>
</feature>
<dbReference type="InterPro" id="IPR025997">
    <property type="entry name" value="SBP_2_dom"/>
</dbReference>
<keyword evidence="3" id="KW-0732">Signal</keyword>
<dbReference type="InterPro" id="IPR028082">
    <property type="entry name" value="Peripla_BP_I"/>
</dbReference>
<dbReference type="GO" id="GO:0030246">
    <property type="term" value="F:carbohydrate binding"/>
    <property type="evidence" value="ECO:0007669"/>
    <property type="project" value="TreeGrafter"/>
</dbReference>
<dbReference type="PANTHER" id="PTHR30036:SF7">
    <property type="entry name" value="ABC TRANSPORTER PERIPLASMIC-BINDING PROTEIN YPHF"/>
    <property type="match status" value="1"/>
</dbReference>
<evidence type="ECO:0000256" key="1">
    <source>
        <dbReference type="ARBA" id="ARBA00004196"/>
    </source>
</evidence>
<dbReference type="Proteomes" id="UP000324233">
    <property type="component" value="Chromosome"/>
</dbReference>
<dbReference type="GO" id="GO:0030288">
    <property type="term" value="C:outer membrane-bounded periplasmic space"/>
    <property type="evidence" value="ECO:0007669"/>
    <property type="project" value="TreeGrafter"/>
</dbReference>
<comment type="subcellular location">
    <subcellularLocation>
        <location evidence="1">Cell envelope</location>
    </subcellularLocation>
</comment>
<organism evidence="5 6">
    <name type="scientific">Aquisphaera giovannonii</name>
    <dbReference type="NCBI Taxonomy" id="406548"/>
    <lineage>
        <taxon>Bacteria</taxon>
        <taxon>Pseudomonadati</taxon>
        <taxon>Planctomycetota</taxon>
        <taxon>Planctomycetia</taxon>
        <taxon>Isosphaerales</taxon>
        <taxon>Isosphaeraceae</taxon>
        <taxon>Aquisphaera</taxon>
    </lineage>
</organism>
<sequence precursor="true">MTLRRSTQPGARLRAATALVLAGLLMALGGCGGDGDTAGSAGPGAPKKSGKPRIALIMKSLANEFFKTMADGARRHQADHSSEYDLIVNGIKDERDLKRQVELVDEMIGQGVDAIVIAPADSKALVSACKHAQEAGIAVVNIDNKLDAQILEEQNVKVPFVGPDNREGARKVGAYLATKLQKGDKVGMLEGIKTAFNGQQRKLGFEDAMKEAGLEIIDSQSAQWEIEPANKIASAMLSEHPEIKALLCCNDSMALGALAAVKAAGRGGQVQIVGYDGISAVEAAIREGAILGTIDQHADQLAVFGIDYAILLHKGDAAPADKTTPVDLVTAETLKKP</sequence>
<dbReference type="CDD" id="cd19970">
    <property type="entry name" value="PBP1_ABC_sugar_binding-like"/>
    <property type="match status" value="1"/>
</dbReference>
<reference evidence="5 6" key="1">
    <citation type="submission" date="2019-08" db="EMBL/GenBank/DDBJ databases">
        <title>Deep-cultivation of Planctomycetes and their phenomic and genomic characterization uncovers novel biology.</title>
        <authorList>
            <person name="Wiegand S."/>
            <person name="Jogler M."/>
            <person name="Boedeker C."/>
            <person name="Pinto D."/>
            <person name="Vollmers J."/>
            <person name="Rivas-Marin E."/>
            <person name="Kohn T."/>
            <person name="Peeters S.H."/>
            <person name="Heuer A."/>
            <person name="Rast P."/>
            <person name="Oberbeckmann S."/>
            <person name="Bunk B."/>
            <person name="Jeske O."/>
            <person name="Meyerdierks A."/>
            <person name="Storesund J.E."/>
            <person name="Kallscheuer N."/>
            <person name="Luecker S."/>
            <person name="Lage O.M."/>
            <person name="Pohl T."/>
            <person name="Merkel B.J."/>
            <person name="Hornburger P."/>
            <person name="Mueller R.-W."/>
            <person name="Bruemmer F."/>
            <person name="Labrenz M."/>
            <person name="Spormann A.M."/>
            <person name="Op den Camp H."/>
            <person name="Overmann J."/>
            <person name="Amann R."/>
            <person name="Jetten M.S.M."/>
            <person name="Mascher T."/>
            <person name="Medema M.H."/>
            <person name="Devos D.P."/>
            <person name="Kaster A.-K."/>
            <person name="Ovreas L."/>
            <person name="Rohde M."/>
            <person name="Galperin M.Y."/>
            <person name="Jogler C."/>
        </authorList>
    </citation>
    <scope>NUCLEOTIDE SEQUENCE [LARGE SCALE GENOMIC DNA]</scope>
    <source>
        <strain evidence="5 6">OJF2</strain>
    </source>
</reference>
<feature type="chain" id="PRO_5023086073" evidence="3">
    <location>
        <begin position="33"/>
        <end position="337"/>
    </location>
</feature>
<evidence type="ECO:0000256" key="3">
    <source>
        <dbReference type="SAM" id="SignalP"/>
    </source>
</evidence>
<name>A0A5B9VYV2_9BACT</name>
<dbReference type="Gene3D" id="3.40.50.2300">
    <property type="match status" value="2"/>
</dbReference>
<dbReference type="PROSITE" id="PS51257">
    <property type="entry name" value="PROKAR_LIPOPROTEIN"/>
    <property type="match status" value="1"/>
</dbReference>
<dbReference type="PANTHER" id="PTHR30036">
    <property type="entry name" value="D-XYLOSE-BINDING PERIPLASMIC PROTEIN"/>
    <property type="match status" value="1"/>
</dbReference>
<dbReference type="KEGG" id="agv:OJF2_20480"/>
<gene>
    <name evidence="5" type="primary">rbsB_1</name>
    <name evidence="5" type="ORF">OJF2_20480</name>
</gene>
<evidence type="ECO:0000256" key="2">
    <source>
        <dbReference type="ARBA" id="ARBA00007639"/>
    </source>
</evidence>
<dbReference type="RefSeq" id="WP_148593496.1">
    <property type="nucleotide sequence ID" value="NZ_CP042997.1"/>
</dbReference>
<keyword evidence="6" id="KW-1185">Reference proteome</keyword>
<dbReference type="Pfam" id="PF13407">
    <property type="entry name" value="Peripla_BP_4"/>
    <property type="match status" value="1"/>
</dbReference>
<evidence type="ECO:0000313" key="6">
    <source>
        <dbReference type="Proteomes" id="UP000324233"/>
    </source>
</evidence>
<accession>A0A5B9VYV2</accession>
<protein>
    <submittedName>
        <fullName evidence="5">D-ribose-binding periplasmic protein</fullName>
    </submittedName>
</protein>
<dbReference type="OrthoDB" id="9769193at2"/>
<comment type="similarity">
    <text evidence="2">Belongs to the bacterial solute-binding protein 2 family.</text>
</comment>